<protein>
    <submittedName>
        <fullName evidence="1">Phage protein</fullName>
    </submittedName>
</protein>
<dbReference type="Proteomes" id="UP000001977">
    <property type="component" value="Chromosome"/>
</dbReference>
<sequence>MARLVRPYRPQSSGDVRRGIPGLGYAAGHQSLKYRSGVMGHPRTVEQSDRYWRQAAVERLRGMGIKLNRFRQNAEGVASEIRRIEPAYRGGDPNLVIRAWMGAAAAPKVEVQRRTYAPSAAMRFAALRSQQAEPSLKALGSTSVRSYP</sequence>
<proteinExistence type="predicted"/>
<dbReference type="AlphaFoldDB" id="Q2L2X5"/>
<evidence type="ECO:0000313" key="2">
    <source>
        <dbReference type="Proteomes" id="UP000001977"/>
    </source>
</evidence>
<evidence type="ECO:0000313" key="1">
    <source>
        <dbReference type="EMBL" id="CAJ48914.1"/>
    </source>
</evidence>
<dbReference type="RefSeq" id="WP_012416987.1">
    <property type="nucleotide sequence ID" value="NC_010645.1"/>
</dbReference>
<dbReference type="STRING" id="360910.BAV1308"/>
<accession>Q2L2X5</accession>
<name>Q2L2X5_BORA1</name>
<dbReference type="HOGENOM" id="CLU_147204_0_0_4"/>
<gene>
    <name evidence="1" type="ordered locus">BAV1308</name>
</gene>
<dbReference type="KEGG" id="bav:BAV1308"/>
<dbReference type="EMBL" id="AM167904">
    <property type="protein sequence ID" value="CAJ48914.1"/>
    <property type="molecule type" value="Genomic_DNA"/>
</dbReference>
<keyword evidence="2" id="KW-1185">Reference proteome</keyword>
<reference evidence="1 2" key="1">
    <citation type="journal article" date="2006" name="J. Bacteriol.">
        <title>Comparison of the genome sequence of the poultry pathogen Bordetella avium with those of B. bronchiseptica, B. pertussis, and B. parapertussis reveals extensive diversity in surface structures associated with host interaction.</title>
        <authorList>
            <person name="Sebaihia M."/>
            <person name="Preston A."/>
            <person name="Maskell D.J."/>
            <person name="Kuzmiak H."/>
            <person name="Connell T.D."/>
            <person name="King N.D."/>
            <person name="Orndorff P.E."/>
            <person name="Miyamoto D.M."/>
            <person name="Thomson N.R."/>
            <person name="Harris D."/>
            <person name="Goble A."/>
            <person name="Lord A."/>
            <person name="Murphy L."/>
            <person name="Quail M.A."/>
            <person name="Rutter S."/>
            <person name="Squares R."/>
            <person name="Squares S."/>
            <person name="Woodward J."/>
            <person name="Parkhill J."/>
            <person name="Temple L.M."/>
        </authorList>
    </citation>
    <scope>NUCLEOTIDE SEQUENCE [LARGE SCALE GENOMIC DNA]</scope>
    <source>
        <strain evidence="1 2">197N</strain>
    </source>
</reference>
<organism evidence="1 2">
    <name type="scientific">Bordetella avium (strain 197N)</name>
    <dbReference type="NCBI Taxonomy" id="360910"/>
    <lineage>
        <taxon>Bacteria</taxon>
        <taxon>Pseudomonadati</taxon>
        <taxon>Pseudomonadota</taxon>
        <taxon>Betaproteobacteria</taxon>
        <taxon>Burkholderiales</taxon>
        <taxon>Alcaligenaceae</taxon>
        <taxon>Bordetella</taxon>
    </lineage>
</organism>